<reference evidence="3" key="1">
    <citation type="journal article" date="2019" name="Int. J. Syst. Evol. Microbiol.">
        <title>The Global Catalogue of Microorganisms (GCM) 10K type strain sequencing project: providing services to taxonomists for standard genome sequencing and annotation.</title>
        <authorList>
            <consortium name="The Broad Institute Genomics Platform"/>
            <consortium name="The Broad Institute Genome Sequencing Center for Infectious Disease"/>
            <person name="Wu L."/>
            <person name="Ma J."/>
        </authorList>
    </citation>
    <scope>NUCLEOTIDE SEQUENCE [LARGE SCALE GENOMIC DNA]</scope>
    <source>
        <strain evidence="3">JCM 6921</strain>
    </source>
</reference>
<evidence type="ECO:0000313" key="3">
    <source>
        <dbReference type="Proteomes" id="UP001500058"/>
    </source>
</evidence>
<feature type="region of interest" description="Disordered" evidence="1">
    <location>
        <begin position="90"/>
        <end position="117"/>
    </location>
</feature>
<feature type="region of interest" description="Disordered" evidence="1">
    <location>
        <begin position="1"/>
        <end position="40"/>
    </location>
</feature>
<protein>
    <submittedName>
        <fullName evidence="2">Uncharacterized protein</fullName>
    </submittedName>
</protein>
<evidence type="ECO:0000313" key="2">
    <source>
        <dbReference type="EMBL" id="GAA2411325.1"/>
    </source>
</evidence>
<proteinExistence type="predicted"/>
<name>A0ABP5VTB8_9ACTN</name>
<accession>A0ABP5VTB8</accession>
<evidence type="ECO:0000256" key="1">
    <source>
        <dbReference type="SAM" id="MobiDB-lite"/>
    </source>
</evidence>
<organism evidence="2 3">
    <name type="scientific">Streptomyces glaucosporus</name>
    <dbReference type="NCBI Taxonomy" id="284044"/>
    <lineage>
        <taxon>Bacteria</taxon>
        <taxon>Bacillati</taxon>
        <taxon>Actinomycetota</taxon>
        <taxon>Actinomycetes</taxon>
        <taxon>Kitasatosporales</taxon>
        <taxon>Streptomycetaceae</taxon>
        <taxon>Streptomyces</taxon>
    </lineage>
</organism>
<comment type="caution">
    <text evidence="2">The sequence shown here is derived from an EMBL/GenBank/DDBJ whole genome shotgun (WGS) entry which is preliminary data.</text>
</comment>
<keyword evidence="3" id="KW-1185">Reference proteome</keyword>
<gene>
    <name evidence="2" type="ORF">GCM10010420_45290</name>
</gene>
<dbReference type="Proteomes" id="UP001500058">
    <property type="component" value="Unassembled WGS sequence"/>
</dbReference>
<dbReference type="EMBL" id="BAAATJ010000025">
    <property type="protein sequence ID" value="GAA2411325.1"/>
    <property type="molecule type" value="Genomic_DNA"/>
</dbReference>
<sequence length="117" mass="12326">MRGGPSAYVPRGAPLDGQGRRGFRTGCTVDGPAGPVRPGLAVRTEPRRRLAGDRLTGADGRALLSTALRAVQVQWRTAGADRTARTALPAGRRRRCGQGPTRSRPAGRRARAAGCGW</sequence>